<dbReference type="PANTHER" id="PTHR43081">
    <property type="entry name" value="ADENYLATE CYCLASE, TERMINAL-DIFFERENTIATION SPECIFIC-RELATED"/>
    <property type="match status" value="1"/>
</dbReference>
<evidence type="ECO:0000313" key="4">
    <source>
        <dbReference type="Proteomes" id="UP000199071"/>
    </source>
</evidence>
<feature type="transmembrane region" description="Helical" evidence="1">
    <location>
        <begin position="387"/>
        <end position="404"/>
    </location>
</feature>
<dbReference type="CDD" id="cd07302">
    <property type="entry name" value="CHD"/>
    <property type="match status" value="1"/>
</dbReference>
<sequence length="709" mass="74936">MAMRMRLVYALMIVAVLAGTVWLRVADPVFLQALRSLAFDTYQRLQPSSYNDNTAVRIVAIDDESLDRIGPWPWPGEVMAALLADVADRGAAIVAFDVPFPHGDDEAFAATVAASPSVLPVVLTNLPTDDPVPPAKASFVFSGDDPLPYMPSFANVATNGPALDAAAAGLGAITRPTSGDGVFRRLPLVSRIGSTILPALALEVMRVAQGAGSYTLTASADGGGWSFGRPPGITGIAVGDVAVPTDPDGGMRLDLRPANPAAHVPAWQVLEGTDDGATIAGRIVVVGLTAAAHADFRSTPLEASITRVELQAEAIEHILSGRTVTRPGHALAIEIGVVVVVGLLLAWLLPRLRLVAGVAASVVAIAGIAVAGWFAYRDLGLVFDPTWPVLSVWVLAALAALLLHRRLEARRAEIRAAFGGALSPAAIDAVMVRPDRLVLGGETRELTVLFCQIRNFAAITEQLEPRDLVAFVNRIYTATSDAILAHHGTIARNMGDSLLAFWNAPLDDEEHAANACRAAAAVLRDMRGIDAGLGDGSIPGEESAWEAVGIGVATGNCVVGNLGGGERFDYTAIGDDVGLAARLESLSRFYGVGMVVGEATVDAMTEPRVLELDLVRVRGRRRPLRLFTTVEAIDADAATLDQLAPIHAAMIACFRNRDWDGAEAALHDCRAFGVRGLTTFYSLYRTRIATFREIAPSNDWDGADATTLQ</sequence>
<dbReference type="InterPro" id="IPR001054">
    <property type="entry name" value="A/G_cyclase"/>
</dbReference>
<dbReference type="SMART" id="SM01080">
    <property type="entry name" value="CHASE2"/>
    <property type="match status" value="1"/>
</dbReference>
<dbReference type="InterPro" id="IPR050697">
    <property type="entry name" value="Adenylyl/Guanylyl_Cyclase_3/4"/>
</dbReference>
<dbReference type="SUPFAM" id="SSF55073">
    <property type="entry name" value="Nucleotide cyclase"/>
    <property type="match status" value="1"/>
</dbReference>
<name>A0A1G6AF32_9HYPH</name>
<feature type="domain" description="Guanylate cyclase" evidence="2">
    <location>
        <begin position="447"/>
        <end position="584"/>
    </location>
</feature>
<evidence type="ECO:0000313" key="3">
    <source>
        <dbReference type="EMBL" id="SDB07029.1"/>
    </source>
</evidence>
<dbReference type="PANTHER" id="PTHR43081:SF1">
    <property type="entry name" value="ADENYLATE CYCLASE, TERMINAL-DIFFERENTIATION SPECIFIC"/>
    <property type="match status" value="1"/>
</dbReference>
<proteinExistence type="predicted"/>
<reference evidence="3 4" key="1">
    <citation type="submission" date="2016-10" db="EMBL/GenBank/DDBJ databases">
        <authorList>
            <person name="de Groot N.N."/>
        </authorList>
    </citation>
    <scope>NUCLEOTIDE SEQUENCE [LARGE SCALE GENOMIC DNA]</scope>
    <source>
        <strain evidence="3 4">ATCC 35022</strain>
    </source>
</reference>
<keyword evidence="1" id="KW-0472">Membrane</keyword>
<dbReference type="OrthoDB" id="9789782at2"/>
<dbReference type="GO" id="GO:0004016">
    <property type="term" value="F:adenylate cyclase activity"/>
    <property type="evidence" value="ECO:0007669"/>
    <property type="project" value="UniProtKB-ARBA"/>
</dbReference>
<accession>A0A1G6AF32</accession>
<dbReference type="SMART" id="SM00044">
    <property type="entry name" value="CYCc"/>
    <property type="match status" value="1"/>
</dbReference>
<keyword evidence="1" id="KW-0812">Transmembrane</keyword>
<dbReference type="EMBL" id="FMXQ01000001">
    <property type="protein sequence ID" value="SDB07029.1"/>
    <property type="molecule type" value="Genomic_DNA"/>
</dbReference>
<dbReference type="RefSeq" id="WP_090874638.1">
    <property type="nucleotide sequence ID" value="NZ_FMXQ01000001.1"/>
</dbReference>
<dbReference type="GO" id="GO:0035556">
    <property type="term" value="P:intracellular signal transduction"/>
    <property type="evidence" value="ECO:0007669"/>
    <property type="project" value="InterPro"/>
</dbReference>
<protein>
    <submittedName>
        <fullName evidence="3">Adenylate cyclase</fullName>
    </submittedName>
</protein>
<dbReference type="InterPro" id="IPR007890">
    <property type="entry name" value="CHASE2"/>
</dbReference>
<dbReference type="Gene3D" id="3.30.70.1230">
    <property type="entry name" value="Nucleotide cyclase"/>
    <property type="match status" value="1"/>
</dbReference>
<gene>
    <name evidence="3" type="ORF">SAMN02982931_00536</name>
</gene>
<feature type="transmembrane region" description="Helical" evidence="1">
    <location>
        <begin position="330"/>
        <end position="349"/>
    </location>
</feature>
<keyword evidence="1" id="KW-1133">Transmembrane helix</keyword>
<dbReference type="Pfam" id="PF05226">
    <property type="entry name" value="CHASE2"/>
    <property type="match status" value="1"/>
</dbReference>
<keyword evidence="4" id="KW-1185">Reference proteome</keyword>
<dbReference type="PROSITE" id="PS50125">
    <property type="entry name" value="GUANYLATE_CYCLASE_2"/>
    <property type="match status" value="1"/>
</dbReference>
<dbReference type="Proteomes" id="UP000199071">
    <property type="component" value="Unassembled WGS sequence"/>
</dbReference>
<feature type="transmembrane region" description="Helical" evidence="1">
    <location>
        <begin position="354"/>
        <end position="375"/>
    </location>
</feature>
<dbReference type="STRING" id="665467.SAMN02982931_00536"/>
<organism evidence="3 4">
    <name type="scientific">Bauldia litoralis</name>
    <dbReference type="NCBI Taxonomy" id="665467"/>
    <lineage>
        <taxon>Bacteria</taxon>
        <taxon>Pseudomonadati</taxon>
        <taxon>Pseudomonadota</taxon>
        <taxon>Alphaproteobacteria</taxon>
        <taxon>Hyphomicrobiales</taxon>
        <taxon>Kaistiaceae</taxon>
        <taxon>Bauldia</taxon>
    </lineage>
</organism>
<dbReference type="GO" id="GO:0006171">
    <property type="term" value="P:cAMP biosynthetic process"/>
    <property type="evidence" value="ECO:0007669"/>
    <property type="project" value="TreeGrafter"/>
</dbReference>
<evidence type="ECO:0000256" key="1">
    <source>
        <dbReference type="SAM" id="Phobius"/>
    </source>
</evidence>
<dbReference type="Pfam" id="PF00211">
    <property type="entry name" value="Guanylate_cyc"/>
    <property type="match status" value="1"/>
</dbReference>
<dbReference type="InterPro" id="IPR029787">
    <property type="entry name" value="Nucleotide_cyclase"/>
</dbReference>
<dbReference type="AlphaFoldDB" id="A0A1G6AF32"/>
<evidence type="ECO:0000259" key="2">
    <source>
        <dbReference type="PROSITE" id="PS50125"/>
    </source>
</evidence>